<organism evidence="1 2">
    <name type="scientific">Linderina macrospora</name>
    <dbReference type="NCBI Taxonomy" id="4868"/>
    <lineage>
        <taxon>Eukaryota</taxon>
        <taxon>Fungi</taxon>
        <taxon>Fungi incertae sedis</taxon>
        <taxon>Zoopagomycota</taxon>
        <taxon>Kickxellomycotina</taxon>
        <taxon>Kickxellomycetes</taxon>
        <taxon>Kickxellales</taxon>
        <taxon>Kickxellaceae</taxon>
        <taxon>Linderina</taxon>
    </lineage>
</organism>
<protein>
    <submittedName>
        <fullName evidence="1">Uncharacterized protein</fullName>
    </submittedName>
</protein>
<name>A0ACC1JG79_9FUNG</name>
<evidence type="ECO:0000313" key="2">
    <source>
        <dbReference type="Proteomes" id="UP001150603"/>
    </source>
</evidence>
<evidence type="ECO:0000313" key="1">
    <source>
        <dbReference type="EMBL" id="KAJ1950490.1"/>
    </source>
</evidence>
<dbReference type="EMBL" id="JANBPW010000193">
    <property type="protein sequence ID" value="KAJ1950490.1"/>
    <property type="molecule type" value="Genomic_DNA"/>
</dbReference>
<gene>
    <name evidence="1" type="ORF">FBU59_000653</name>
</gene>
<dbReference type="Proteomes" id="UP001150603">
    <property type="component" value="Unassembled WGS sequence"/>
</dbReference>
<comment type="caution">
    <text evidence="1">The sequence shown here is derived from an EMBL/GenBank/DDBJ whole genome shotgun (WGS) entry which is preliminary data.</text>
</comment>
<accession>A0ACC1JG79</accession>
<sequence length="292" mass="31920">MIVCVNRRNRYAGGQKYLTVFLTILIVLDLALAVLCVVVCRTFNKGLRQRLRHFQILARGEVDLAAVSVPADVAEKLPKGEMSTKLRFFETEHARHSDSSTVRSEHRNEVRRWEMFSPGMADPELVRSFVAEGPKNPHMSRSFASGAQHKQMSRSFASETHTTPAITCSSVDGTVSCVLSSGEFGGAAAAHASTLSSFPSTSFSGVTTDRSFVGTRDFEDDKALYDTLQRPLELRVTNPDVYAQRRAAPSTVSSSTATLRTALSSLSEDPNEGFDEVESPLPPPAYIPSTSK</sequence>
<keyword evidence="2" id="KW-1185">Reference proteome</keyword>
<reference evidence="1" key="1">
    <citation type="submission" date="2022-07" db="EMBL/GenBank/DDBJ databases">
        <title>Phylogenomic reconstructions and comparative analyses of Kickxellomycotina fungi.</title>
        <authorList>
            <person name="Reynolds N.K."/>
            <person name="Stajich J.E."/>
            <person name="Barry K."/>
            <person name="Grigoriev I.V."/>
            <person name="Crous P."/>
            <person name="Smith M.E."/>
        </authorList>
    </citation>
    <scope>NUCLEOTIDE SEQUENCE</scope>
    <source>
        <strain evidence="1">NRRL 5244</strain>
    </source>
</reference>
<proteinExistence type="predicted"/>